<dbReference type="InterPro" id="IPR018391">
    <property type="entry name" value="PQQ_b-propeller_rpt"/>
</dbReference>
<dbReference type="PANTHER" id="PTHR11532:SF57">
    <property type="entry name" value="CARBOXYPEPTIDASE D, B"/>
    <property type="match status" value="1"/>
</dbReference>
<dbReference type="PROSITE" id="PS00018">
    <property type="entry name" value="EF_HAND_1"/>
    <property type="match status" value="1"/>
</dbReference>
<gene>
    <name evidence="4" type="ORF">MSSIT_3590</name>
</gene>
<reference evidence="4 5" key="1">
    <citation type="submission" date="2014-07" db="EMBL/GenBank/DDBJ databases">
        <title>Methanogenic archaea and the global carbon cycle.</title>
        <authorList>
            <person name="Henriksen J.R."/>
            <person name="Luke J."/>
            <person name="Reinhart S."/>
            <person name="Benedict M.N."/>
            <person name="Youngblut N.D."/>
            <person name="Metcalf M.E."/>
            <person name="Whitaker R.J."/>
            <person name="Metcalf W.W."/>
        </authorList>
    </citation>
    <scope>NUCLEOTIDE SEQUENCE [LARGE SCALE GENOMIC DNA]</scope>
    <source>
        <strain evidence="4 5">T4/M</strain>
    </source>
</reference>
<dbReference type="SMART" id="SM00564">
    <property type="entry name" value="PQQ"/>
    <property type="match status" value="12"/>
</dbReference>
<dbReference type="InterPro" id="IPR002048">
    <property type="entry name" value="EF_hand_dom"/>
</dbReference>
<dbReference type="Proteomes" id="UP000033111">
    <property type="component" value="Chromosome"/>
</dbReference>
<dbReference type="GO" id="GO:0016485">
    <property type="term" value="P:protein processing"/>
    <property type="evidence" value="ECO:0007669"/>
    <property type="project" value="TreeGrafter"/>
</dbReference>
<evidence type="ECO:0000259" key="3">
    <source>
        <dbReference type="PROSITE" id="PS50222"/>
    </source>
</evidence>
<dbReference type="GeneID" id="69042947"/>
<feature type="compositionally biased region" description="Acidic residues" evidence="1">
    <location>
        <begin position="561"/>
        <end position="570"/>
    </location>
</feature>
<dbReference type="SMART" id="SM00089">
    <property type="entry name" value="PKD"/>
    <property type="match status" value="6"/>
</dbReference>
<dbReference type="KEGG" id="msw:MSSIT_3590"/>
<dbReference type="GO" id="GO:0006518">
    <property type="term" value="P:peptide metabolic process"/>
    <property type="evidence" value="ECO:0007669"/>
    <property type="project" value="TreeGrafter"/>
</dbReference>
<proteinExistence type="predicted"/>
<dbReference type="InterPro" id="IPR013783">
    <property type="entry name" value="Ig-like_fold"/>
</dbReference>
<dbReference type="Gene3D" id="2.40.128.630">
    <property type="match status" value="1"/>
</dbReference>
<feature type="region of interest" description="Disordered" evidence="1">
    <location>
        <begin position="546"/>
        <end position="578"/>
    </location>
</feature>
<evidence type="ECO:0000313" key="4">
    <source>
        <dbReference type="EMBL" id="AKB30309.1"/>
    </source>
</evidence>
<dbReference type="InterPro" id="IPR035986">
    <property type="entry name" value="PKD_dom_sf"/>
</dbReference>
<evidence type="ECO:0000259" key="2">
    <source>
        <dbReference type="PROSITE" id="PS50093"/>
    </source>
</evidence>
<dbReference type="CDD" id="cd00146">
    <property type="entry name" value="PKD"/>
    <property type="match status" value="6"/>
</dbReference>
<dbReference type="Pfam" id="PF13360">
    <property type="entry name" value="PQQ_2"/>
    <property type="match status" value="2"/>
</dbReference>
<feature type="domain" description="PKD" evidence="2">
    <location>
        <begin position="437"/>
        <end position="523"/>
    </location>
</feature>
<dbReference type="PATRIC" id="fig|1434120.4.peg.4658"/>
<dbReference type="InterPro" id="IPR011047">
    <property type="entry name" value="Quinoprotein_ADH-like_sf"/>
</dbReference>
<dbReference type="EMBL" id="CP009506">
    <property type="protein sequence ID" value="AKB30309.1"/>
    <property type="molecule type" value="Genomic_DNA"/>
</dbReference>
<evidence type="ECO:0000256" key="1">
    <source>
        <dbReference type="SAM" id="MobiDB-lite"/>
    </source>
</evidence>
<dbReference type="RefSeq" id="WP_048174007.1">
    <property type="nucleotide sequence ID" value="NZ_CP009506.1"/>
</dbReference>
<dbReference type="PROSITE" id="PS50093">
    <property type="entry name" value="PKD"/>
    <property type="match status" value="6"/>
</dbReference>
<keyword evidence="5" id="KW-1185">Reference proteome</keyword>
<feature type="domain" description="EF-hand" evidence="3">
    <location>
        <begin position="1799"/>
        <end position="1819"/>
    </location>
</feature>
<dbReference type="InterPro" id="IPR000601">
    <property type="entry name" value="PKD_dom"/>
</dbReference>
<dbReference type="InterPro" id="IPR018247">
    <property type="entry name" value="EF_Hand_1_Ca_BS"/>
</dbReference>
<dbReference type="InterPro" id="IPR050753">
    <property type="entry name" value="Peptidase_M14_domain"/>
</dbReference>
<protein>
    <submittedName>
        <fullName evidence="4">Cell surface protein</fullName>
    </submittedName>
</protein>
<feature type="domain" description="PKD" evidence="2">
    <location>
        <begin position="1092"/>
        <end position="1176"/>
    </location>
</feature>
<evidence type="ECO:0000313" key="5">
    <source>
        <dbReference type="Proteomes" id="UP000033111"/>
    </source>
</evidence>
<dbReference type="InterPro" id="IPR002372">
    <property type="entry name" value="PQQ_rpt_dom"/>
</dbReference>
<dbReference type="GO" id="GO:0004181">
    <property type="term" value="F:metallocarboxypeptidase activity"/>
    <property type="evidence" value="ECO:0007669"/>
    <property type="project" value="TreeGrafter"/>
</dbReference>
<name>A0A0E3PAJ9_9EURY</name>
<dbReference type="FunFam" id="2.130.10.10:FF:001056">
    <property type="entry name" value="Cell surface protein"/>
    <property type="match status" value="1"/>
</dbReference>
<sequence>MNKHTLKIFLICLTLLLVAAAQPVLGSDWAQFQRDAYNTGITADRAPITDPVNSTLSWEYKLGGNVDSAPIVAGDMMYAVAGNNHIYAFNRTTGGLVWEESTSGGLGFLIGNAAVGNGTVFVPTSNGKIFAFDAQTGSSKWNKTVSSYTYNQIDTPITYSDGKIYFGEAMGQSRNYFCLDENGNQVWSRPATTKVSSQGPYYWAGAAVIGDYLVYGDNDGHIVSVNKDTGTDIAEINVSEEFGVDCKEIRSSILYVEDPGRVYFTSTGGYCFALGFNPADPTFNTSDKHSVNIAYASTTTPAYYNGRIYIGSGEIMKSNGNGVYCLDADLTGVIWNYPVGGTGIVQSSPAISTYYDNGDGEVYIYFTVNAKPIGGVYCLKDLPDSTSPELVWSYIESGKTDFSLPGVAISDGWVYYGTDNKYIFGLTTPDSQVPEAPTADFSASPVSGDAPLTVSFTDLSTGDGITAWAWDFDNDENVDSTEQNPSYTYSNAGTYAVSLKVTGEGGSDSEVKADYITVSESSTPVEPVAAFAADVTSGTAPLTVNFTDQSTGSPTSWAWDFDNDGNDDSSEQSPSYTYNDTGSYTVKLTVSNENGSDALEISGMITVKEIVISEDTWYQFHKDAQHSGYSSSDAPDSANLAWIAGPLNDTYSLVPSSSVVIAEGMVFGLCNGAVDDYGNPLTSEGQLVAFDEETGEEIWNVTVMAPEWGSWSCPAYNDGKVFASAGKNTYCVNASTGDILWTFQNPSELASCNGGPAIGDGKVFASDWDGGNYYCLDENTGELLWTFKVDGLYAQSTPAYKEDRVYLSGWTTVNAVYCVNATTGELIWENDELSSNPCGSITVTDEGLYLSIYSFGTEDGFYKLDLNDGHEIWGRPDIPPTDSTPAVVNGKVYLSAGTAGYSDLNTYCLNASDGKTIWVTDSSENIGDWVCSPAVADGKVFTGGAAEGLFTGSSTLYAFDAETGTVIWSYKGCGGSPAIADDMVFSTGSGKLYAFKEAEVSLPEANFSSNVSSGKAPLTVGFTDESTGEGITDWAWDFENDGNVDSTEQNPVHTYTADGNYTVNLTVTSAAGSDSEVKDAYIVVSESLPESPVANFTATPTSGNAPLTVNFTDASTGTVSSYAWDFDNDGNVDSTEQSPSYIYAAVGTYTVNLTVTGTGGSDSEVKVDLVEVSKSLVNSYSTSMNNTNPGAPDPAIPGFVGPDGDGKCLNNGPNNVVNPVFLEWASVAVDYSPANQSINPNFADPAKALGPVTGSNMDIVSLGDLEESQLLAGEQPGSVTFGFDVPIANGDGPDLALFENGFMSGSGIFAELAFVEVSTDNITFVRFPAASLTPGLVGGYGTIDPTNVTNLVGKHVNAYGNSWGTPFDLSCLENTTEVLNGSVDLNNINYVRVVDIPGNGFFKDSLGNPIYDAWVTWGSGGLDLEAVGVINTAYLPVSVAEFSVNVTSGYAPLTVQFTDQSTYSPTSWAWDFDNDGSIDNTEQNPSFTYTTSGNYSVNLTVTNAAGSDSEVKDAYIVVSEPLPEAPVANFTATPTSGNAPLTVNFTDASTGTISSYAWDFDNDGSIDSTEQNPSHTYTSAGNYTVNLTVENAAGTDFELKTDYIEVSEASGSTVTLYFDPENSSVSENESTEINLVASNFPAGLSGYNLTVALDDPTVAEIVDIEYPSWALITENSSLPATSIYLKAVDGEDAVKEGAAGVVLATLKVSGKESGSANLSIGVDRLDDDSGDTVEPAFLTGKIEVTLLSPLPDQEYAPRDLDGDGLYEDLTGNGEFSFVDVVAYFHNMDWIEENMPVEYFDFNGNGRIDFDDVVDMFAMI</sequence>
<dbReference type="InterPro" id="IPR022409">
    <property type="entry name" value="PKD/Chitinase_dom"/>
</dbReference>
<feature type="domain" description="PKD" evidence="2">
    <location>
        <begin position="1526"/>
        <end position="1594"/>
    </location>
</feature>
<dbReference type="Gene3D" id="2.130.10.10">
    <property type="entry name" value="YVTN repeat-like/Quinoprotein amine dehydrogenase"/>
    <property type="match status" value="2"/>
</dbReference>
<dbReference type="Gene3D" id="2.60.40.10">
    <property type="entry name" value="Immunoglobulins"/>
    <property type="match status" value="6"/>
</dbReference>
<accession>A0A0E3PAJ9</accession>
<feature type="domain" description="PKD" evidence="2">
    <location>
        <begin position="1438"/>
        <end position="1518"/>
    </location>
</feature>
<dbReference type="FunFam" id="2.60.40.10:FF:000270">
    <property type="entry name" value="Cell surface protein"/>
    <property type="match status" value="6"/>
</dbReference>
<dbReference type="PROSITE" id="PS50222">
    <property type="entry name" value="EF_HAND_2"/>
    <property type="match status" value="1"/>
</dbReference>
<dbReference type="SUPFAM" id="SSF50998">
    <property type="entry name" value="Quinoprotein alcohol dehydrogenase-like"/>
    <property type="match status" value="3"/>
</dbReference>
<dbReference type="InterPro" id="IPR015943">
    <property type="entry name" value="WD40/YVTN_repeat-like_dom_sf"/>
</dbReference>
<dbReference type="SUPFAM" id="SSF49299">
    <property type="entry name" value="PKD domain"/>
    <property type="match status" value="5"/>
</dbReference>
<dbReference type="GO" id="GO:0005615">
    <property type="term" value="C:extracellular space"/>
    <property type="evidence" value="ECO:0007669"/>
    <property type="project" value="TreeGrafter"/>
</dbReference>
<dbReference type="Pfam" id="PF18911">
    <property type="entry name" value="PKD_4"/>
    <property type="match status" value="6"/>
</dbReference>
<dbReference type="PANTHER" id="PTHR11532">
    <property type="entry name" value="PROTEASE M14 CARBOXYPEPTIDASE"/>
    <property type="match status" value="1"/>
</dbReference>
<dbReference type="Gene3D" id="2.40.10.480">
    <property type="match status" value="1"/>
</dbReference>
<feature type="compositionally biased region" description="Polar residues" evidence="1">
    <location>
        <begin position="546"/>
        <end position="556"/>
    </location>
</feature>
<dbReference type="GO" id="GO:0005509">
    <property type="term" value="F:calcium ion binding"/>
    <property type="evidence" value="ECO:0007669"/>
    <property type="project" value="InterPro"/>
</dbReference>
<feature type="domain" description="PKD" evidence="2">
    <location>
        <begin position="527"/>
        <end position="598"/>
    </location>
</feature>
<dbReference type="CDD" id="cd10276">
    <property type="entry name" value="BamB_YfgL"/>
    <property type="match status" value="1"/>
</dbReference>
<feature type="domain" description="PKD" evidence="2">
    <location>
        <begin position="1003"/>
        <end position="1084"/>
    </location>
</feature>
<organism evidence="4 5">
    <name type="scientific">Methanosarcina siciliae T4/M</name>
    <dbReference type="NCBI Taxonomy" id="1434120"/>
    <lineage>
        <taxon>Archaea</taxon>
        <taxon>Methanobacteriati</taxon>
        <taxon>Methanobacteriota</taxon>
        <taxon>Stenosarchaea group</taxon>
        <taxon>Methanomicrobia</taxon>
        <taxon>Methanosarcinales</taxon>
        <taxon>Methanosarcinaceae</taxon>
        <taxon>Methanosarcina</taxon>
    </lineage>
</organism>
<dbReference type="HOGENOM" id="CLU_237670_0_0_2"/>